<keyword evidence="2" id="KW-0175">Coiled coil</keyword>
<dbReference type="PROSITE" id="PS51860">
    <property type="entry name" value="REM_1"/>
    <property type="match status" value="1"/>
</dbReference>
<proteinExistence type="inferred from homology"/>
<keyword evidence="6" id="KW-1185">Reference proteome</keyword>
<organism evidence="5 6">
    <name type="scientific">Sugiyamaella lignohabitans</name>
    <dbReference type="NCBI Taxonomy" id="796027"/>
    <lineage>
        <taxon>Eukaryota</taxon>
        <taxon>Fungi</taxon>
        <taxon>Dikarya</taxon>
        <taxon>Ascomycota</taxon>
        <taxon>Saccharomycotina</taxon>
        <taxon>Dipodascomycetes</taxon>
        <taxon>Dipodascales</taxon>
        <taxon>Trichomonascaceae</taxon>
        <taxon>Sugiyamaella</taxon>
    </lineage>
</organism>
<dbReference type="SMART" id="SM01308">
    <property type="entry name" value="RICTOR_N"/>
    <property type="match status" value="1"/>
</dbReference>
<evidence type="ECO:0000313" key="5">
    <source>
        <dbReference type="EMBL" id="ANB11878.1"/>
    </source>
</evidence>
<dbReference type="InterPro" id="IPR011072">
    <property type="entry name" value="HR1_rho-bd"/>
</dbReference>
<sequence length="1352" mass="151287">MSRVPDSRNEIIGLPHHRSGDDQRNNGSRIDDILAKLEIEEKIKEGAENLLEVFDKRKIKGGDKEEIKKQVESQLDAANAKIQLLQQQLGDLGVGGQVTRDGRRSLETRRSIDDLRPLTRTGASRSTSDINGYGNGNGTSGIGRSDTEIAIPEGIEIGPGSDRSGYRENGRGISASASSTGTKKDSILGVNGDLESEDHADADEDLRSGQESPTWSLEAILHSLDPSQPSEFLVQRSNDLVELLQRHPVLKYDLVMSRVGDKIRVLLLHKKPEVIASGYRLARNAITDMSSIRDIRSLHIDFMIVRTMTKDSKSQLERLQAVRLVRSFLDVPGGVDEISIGVIRALVAVSEQSDDKLRYIAIETLGEIFIKNPEKVSASGGIRVLLQSIIEGPYELSGSLSMAFAYVLDSPKNRGFLRGGRDLEYLISAMTESQVRGHVNLERLQNGAKVISSLLRTWSGLFATCIDNFYCLKSLVLCLEVPIPSLRDVLLDIFLSILCIKPLSWSSSFLAGRRLTTFGRIPDLEKELANGGKSFQSSFSQSSGGGGTFAAGDYSSRYIDHYSALLLSILVECNLIESLVQLLRSNDDVANTRKATLLLGEILSMTSRVSPPATLRRIGALPGLLESAMDHKSAFSSASSAAVFQIDKISRNLHKGRQSTITGRTGPVSEVPSLLSSKRKAVRVKMGVQIDDASFKQLIMETQVLNTKTFVKWNWDALSELIQGPLLNPKRLDEAIKTTKFMKRLMSFYRPFKYRFSAIKRTKPNQKYIDVGKSLLLTLLYNPEGVRYLTENKLLRQIAECLAQLDPMSGITSAEPLFSRQRLENTLSHGYFMLLGTLSSDPNGLAMMERWRMFNMFYHLSEIPDREDLIISFIASMDYNLVGHPRIILSKALRTGQLEVRLFATGYLQNLMGTESETQKWAIELLATQLYDPSIEVCKLAVQILENFCSINENLEHFVKMKPSFDHLGDIGTPLLLRFLSTSRGFQYLKELDYVHNEMDNWVHGQNDAFVLQIEEYLENANNLWIHDKFGLSSTATATGLLARDDGTGVGENKPPRHFFGELTITEEGCHLLQSKGHFDVFAEYIDQHKFEEEDGEILTKLKGCMWAVAHIGSNPRGVPFLEESGVVENMIKIFESSQLYSLRGTAFFCLGLVSLTYEGVEILDEMGWACVRDIMDEPCGICIPKSLQSSFDESSKVVTDAPVTTYQSPSSSSESLDTTVKESLPQTSETIKNEKTSNSTSQDDETEFPMVYSDPIKRRIITALSNLSNQILANDASKQLVRLEAKYGSRFQSIDLFLDTMKLLETYHYKLPVRRFIFELFDTTTLMERMARKQKEQQRRARHLSDTTKRE</sequence>
<reference evidence="5 6" key="1">
    <citation type="submission" date="2016-02" db="EMBL/GenBank/DDBJ databases">
        <title>Complete genome sequence and transcriptome regulation of the pentose utilising yeast Sugiyamaella lignohabitans.</title>
        <authorList>
            <person name="Bellasio M."/>
            <person name="Peymann A."/>
            <person name="Valli M."/>
            <person name="Sipitzky M."/>
            <person name="Graf A."/>
            <person name="Sauer M."/>
            <person name="Marx H."/>
            <person name="Mattanovich D."/>
        </authorList>
    </citation>
    <scope>NUCLEOTIDE SEQUENCE [LARGE SCALE GENOMIC DNA]</scope>
    <source>
        <strain evidence="5 6">CBS 10342</strain>
    </source>
</reference>
<dbReference type="GO" id="GO:0031932">
    <property type="term" value="C:TORC2 complex"/>
    <property type="evidence" value="ECO:0007669"/>
    <property type="project" value="EnsemblFungi"/>
</dbReference>
<accession>A0A161HK10</accession>
<dbReference type="SMART" id="SM00742">
    <property type="entry name" value="Hr1"/>
    <property type="match status" value="1"/>
</dbReference>
<evidence type="ECO:0000256" key="3">
    <source>
        <dbReference type="SAM" id="MobiDB-lite"/>
    </source>
</evidence>
<dbReference type="InterPro" id="IPR011989">
    <property type="entry name" value="ARM-like"/>
</dbReference>
<dbReference type="PANTHER" id="PTHR13298">
    <property type="entry name" value="CYTOSOLIC REGULATOR PIANISSIMO"/>
    <property type="match status" value="1"/>
</dbReference>
<dbReference type="Pfam" id="PF14663">
    <property type="entry name" value="RasGEF_N_2"/>
    <property type="match status" value="1"/>
</dbReference>
<feature type="region of interest" description="Disordered" evidence="3">
    <location>
        <begin position="1204"/>
        <end position="1247"/>
    </location>
</feature>
<evidence type="ECO:0000259" key="4">
    <source>
        <dbReference type="PROSITE" id="PS51860"/>
    </source>
</evidence>
<feature type="region of interest" description="Disordered" evidence="3">
    <location>
        <begin position="1"/>
        <end position="28"/>
    </location>
</feature>
<comment type="similarity">
    <text evidence="1">Belongs to the RICTOR family.</text>
</comment>
<dbReference type="KEGG" id="slb:AWJ20_103"/>
<feature type="compositionally biased region" description="Basic and acidic residues" evidence="3">
    <location>
        <begin position="18"/>
        <end position="28"/>
    </location>
</feature>
<dbReference type="SMART" id="SM01303">
    <property type="entry name" value="RasGEF_N_2"/>
    <property type="match status" value="1"/>
</dbReference>
<feature type="compositionally biased region" description="Low complexity" evidence="3">
    <location>
        <begin position="148"/>
        <end position="160"/>
    </location>
</feature>
<evidence type="ECO:0000313" key="6">
    <source>
        <dbReference type="Proteomes" id="UP000189580"/>
    </source>
</evidence>
<dbReference type="Pfam" id="PF14668">
    <property type="entry name" value="RICTOR_V"/>
    <property type="match status" value="1"/>
</dbReference>
<dbReference type="SMART" id="SM01307">
    <property type="entry name" value="RICTOR_M"/>
    <property type="match status" value="1"/>
</dbReference>
<dbReference type="Gene3D" id="1.25.10.10">
    <property type="entry name" value="Leucine-rich Repeat Variant"/>
    <property type="match status" value="1"/>
</dbReference>
<feature type="compositionally biased region" description="Polar residues" evidence="3">
    <location>
        <begin position="1225"/>
        <end position="1242"/>
    </location>
</feature>
<dbReference type="GeneID" id="30032787"/>
<dbReference type="InterPro" id="IPR029451">
    <property type="entry name" value="RICTOR_M"/>
</dbReference>
<protein>
    <submittedName>
        <fullName evidence="5">Tsc11p</fullName>
    </submittedName>
</protein>
<dbReference type="RefSeq" id="XP_018734355.1">
    <property type="nucleotide sequence ID" value="XM_018877878.1"/>
</dbReference>
<dbReference type="OrthoDB" id="271111at2759"/>
<dbReference type="SUPFAM" id="SSF48371">
    <property type="entry name" value="ARM repeat"/>
    <property type="match status" value="1"/>
</dbReference>
<dbReference type="InterPro" id="IPR029452">
    <property type="entry name" value="RICTOR_V"/>
</dbReference>
<dbReference type="InterPro" id="IPR029453">
    <property type="entry name" value="Rictor_IV"/>
</dbReference>
<feature type="domain" description="REM-1" evidence="4">
    <location>
        <begin position="16"/>
        <end position="98"/>
    </location>
</feature>
<dbReference type="Pfam" id="PF14666">
    <property type="entry name" value="RICTOR_M"/>
    <property type="match status" value="1"/>
</dbReference>
<name>A0A161HK10_9ASCO</name>
<dbReference type="InterPro" id="IPR028267">
    <property type="entry name" value="Pianissimo_N"/>
</dbReference>
<dbReference type="Gene3D" id="1.10.287.160">
    <property type="entry name" value="HR1 repeat"/>
    <property type="match status" value="1"/>
</dbReference>
<dbReference type="Pfam" id="PF14664">
    <property type="entry name" value="RICTOR_N"/>
    <property type="match status" value="1"/>
</dbReference>
<dbReference type="EMBL" id="CP014501">
    <property type="protein sequence ID" value="ANB11878.1"/>
    <property type="molecule type" value="Genomic_DNA"/>
</dbReference>
<feature type="region of interest" description="Disordered" evidence="3">
    <location>
        <begin position="117"/>
        <end position="190"/>
    </location>
</feature>
<dbReference type="SMART" id="SM01310">
    <property type="entry name" value="RICTOR_V"/>
    <property type="match status" value="1"/>
</dbReference>
<dbReference type="GO" id="GO:0005829">
    <property type="term" value="C:cytosol"/>
    <property type="evidence" value="ECO:0007669"/>
    <property type="project" value="EnsemblFungi"/>
</dbReference>
<dbReference type="Pfam" id="PF02185">
    <property type="entry name" value="HR1"/>
    <property type="match status" value="1"/>
</dbReference>
<evidence type="ECO:0000256" key="1">
    <source>
        <dbReference type="ARBA" id="ARBA00008878"/>
    </source>
</evidence>
<gene>
    <name evidence="5" type="primary">TSC11</name>
    <name evidence="5" type="ORF">AWJ20_103</name>
</gene>
<dbReference type="SUPFAM" id="SSF46585">
    <property type="entry name" value="HR1 repeat"/>
    <property type="match status" value="1"/>
</dbReference>
<dbReference type="InterPro" id="IPR016024">
    <property type="entry name" value="ARM-type_fold"/>
</dbReference>
<evidence type="ECO:0000256" key="2">
    <source>
        <dbReference type="PROSITE-ProRule" id="PRU01207"/>
    </source>
</evidence>
<dbReference type="InterPro" id="IPR036274">
    <property type="entry name" value="HR1_rpt_sf"/>
</dbReference>
<dbReference type="PANTHER" id="PTHR13298:SF11">
    <property type="entry name" value="RAPAMYCIN-INSENSITIVE COMPANION OF MTOR"/>
    <property type="match status" value="1"/>
</dbReference>
<feature type="compositionally biased region" description="Polar residues" evidence="3">
    <location>
        <begin position="121"/>
        <end position="130"/>
    </location>
</feature>
<dbReference type="Proteomes" id="UP000189580">
    <property type="component" value="Chromosome a"/>
</dbReference>
<dbReference type="GO" id="GO:0005938">
    <property type="term" value="C:cell cortex"/>
    <property type="evidence" value="ECO:0007669"/>
    <property type="project" value="EnsemblFungi"/>
</dbReference>
<dbReference type="GO" id="GO:0038203">
    <property type="term" value="P:TORC2 signaling"/>
    <property type="evidence" value="ECO:0007669"/>
    <property type="project" value="EnsemblFungi"/>
</dbReference>
<dbReference type="InterPro" id="IPR028268">
    <property type="entry name" value="Pianissimo_fam"/>
</dbReference>